<keyword evidence="3" id="KW-0131">Cell cycle</keyword>
<keyword evidence="1" id="KW-0238">DNA-binding</keyword>
<dbReference type="FunFam" id="1.10.10.60:FF:000137">
    <property type="entry name" value="MYB DNA binding protein"/>
    <property type="match status" value="1"/>
</dbReference>
<dbReference type="InterPro" id="IPR017930">
    <property type="entry name" value="Myb_dom"/>
</dbReference>
<dbReference type="HOGENOM" id="CLU_008791_4_0_1"/>
<dbReference type="GO" id="GO:0000981">
    <property type="term" value="F:DNA-binding transcription factor activity, RNA polymerase II-specific"/>
    <property type="evidence" value="ECO:0007669"/>
    <property type="project" value="EnsemblFungi"/>
</dbReference>
<feature type="domain" description="HTH myb-type" evidence="4">
    <location>
        <begin position="446"/>
        <end position="502"/>
    </location>
</feature>
<dbReference type="RefSeq" id="XP_003686455.1">
    <property type="nucleotide sequence ID" value="XM_003686407.1"/>
</dbReference>
<dbReference type="CDD" id="cd11660">
    <property type="entry name" value="SANT_TRF"/>
    <property type="match status" value="1"/>
</dbReference>
<dbReference type="eggNOG" id="ENOG502QRT9">
    <property type="taxonomic scope" value="Eukaryota"/>
</dbReference>
<evidence type="ECO:0000256" key="1">
    <source>
        <dbReference type="ARBA" id="ARBA00023125"/>
    </source>
</evidence>
<evidence type="ECO:0000259" key="4">
    <source>
        <dbReference type="PROSITE" id="PS51294"/>
    </source>
</evidence>
<dbReference type="Gene3D" id="1.10.10.60">
    <property type="entry name" value="Homeodomain-like"/>
    <property type="match status" value="1"/>
</dbReference>
<dbReference type="GeneID" id="11535819"/>
<evidence type="ECO:0000313" key="6">
    <source>
        <dbReference type="Proteomes" id="UP000005666"/>
    </source>
</evidence>
<dbReference type="SMART" id="SM00717">
    <property type="entry name" value="SANT"/>
    <property type="match status" value="1"/>
</dbReference>
<evidence type="ECO:0000313" key="5">
    <source>
        <dbReference type="EMBL" id="CCE64021.1"/>
    </source>
</evidence>
<dbReference type="GO" id="GO:0000781">
    <property type="term" value="C:chromosome, telomeric region"/>
    <property type="evidence" value="ECO:0007669"/>
    <property type="project" value="EnsemblFungi"/>
</dbReference>
<dbReference type="GO" id="GO:0042803">
    <property type="term" value="F:protein homodimerization activity"/>
    <property type="evidence" value="ECO:0007669"/>
    <property type="project" value="InterPro"/>
</dbReference>
<dbReference type="GO" id="GO:0043035">
    <property type="term" value="F:chromatin insulator sequence binding"/>
    <property type="evidence" value="ECO:0007669"/>
    <property type="project" value="EnsemblFungi"/>
</dbReference>
<dbReference type="Pfam" id="PF08558">
    <property type="entry name" value="TRF"/>
    <property type="match status" value="1"/>
</dbReference>
<dbReference type="InterPro" id="IPR009057">
    <property type="entry name" value="Homeodomain-like_sf"/>
</dbReference>
<keyword evidence="6" id="KW-1185">Reference proteome</keyword>
<evidence type="ECO:0000256" key="2">
    <source>
        <dbReference type="ARBA" id="ARBA00023242"/>
    </source>
</evidence>
<sequence>MYVDDKNSNDVSFSQISNLLPYYTDLSLTVLATLENISTILLRYILLNTLTPHSIVNLIQNQDLNLQVDDNIDSGGVLDNTTFQKLLSLFKELMCLFENRSPDNSFTITVHDVTGGLWVPNQSIAHIIKDDRQFIVKTVKQINLLKYLLIALGCYDDLGIDVLENMFFDVFCSQSYFNKRTSLFKNKNYEAPVNNKKDILADDQTRKFLKTHGVLLLELKTQALVLTLDEIRNGSSSITKNRMSQVLEKIFPNDEMNVRKKEMSPAESEFIEKCIHRKNSLFKFTNFETLTEHYSWKEFIKSLLSFCNKNIGTIILGRAGRGVNPLFDYKLENFNPKLLQCGEPVIPFKSEDDGIEQDLHIKREELHQPKNEAENVNEVGNIVKMEGNSTAIFSMNIPNSESQTTATKKKANVLRNKAAVSPKRTQMTSKELVDVALVASAQNGVKKLKPKKNWTKREEDVLKMGLQELGPLWSSILALYGPGGKVNEVLKNRTQVQLKDKARNWKLKYLKINEDLPDYLLKVTGKIKK</sequence>
<dbReference type="STRING" id="1071381.G8BVU3"/>
<accession>G8BVU3</accession>
<reference evidence="5 6" key="1">
    <citation type="journal article" date="2011" name="Proc. Natl. Acad. Sci. U.S.A.">
        <title>Evolutionary erosion of yeast sex chromosomes by mating-type switching accidents.</title>
        <authorList>
            <person name="Gordon J.L."/>
            <person name="Armisen D."/>
            <person name="Proux-Wera E."/>
            <person name="Oheigeartaigh S.S."/>
            <person name="Byrne K.P."/>
            <person name="Wolfe K.H."/>
        </authorList>
    </citation>
    <scope>NUCLEOTIDE SEQUENCE [LARGE SCALE GENOMIC DNA]</scope>
    <source>
        <strain evidence="6">ATCC 24235 / CBS 4417 / NBRC 1672 / NRRL Y-8282 / UCD 70-5</strain>
    </source>
</reference>
<dbReference type="EMBL" id="HE612862">
    <property type="protein sequence ID" value="CCE64021.1"/>
    <property type="molecule type" value="Genomic_DNA"/>
</dbReference>
<evidence type="ECO:0000256" key="3">
    <source>
        <dbReference type="ARBA" id="ARBA00023306"/>
    </source>
</evidence>
<dbReference type="AlphaFoldDB" id="G8BVU3"/>
<dbReference type="GO" id="GO:0032211">
    <property type="term" value="P:negative regulation of telomere maintenance via telomerase"/>
    <property type="evidence" value="ECO:0007669"/>
    <property type="project" value="EnsemblFungi"/>
</dbReference>
<dbReference type="GO" id="GO:0000978">
    <property type="term" value="F:RNA polymerase II cis-regulatory region sequence-specific DNA binding"/>
    <property type="evidence" value="ECO:0007669"/>
    <property type="project" value="EnsemblFungi"/>
</dbReference>
<dbReference type="OMA" id="RNWKLKY"/>
<dbReference type="SUPFAM" id="SSF46689">
    <property type="entry name" value="Homeodomain-like"/>
    <property type="match status" value="1"/>
</dbReference>
<protein>
    <recommendedName>
        <fullName evidence="4">HTH myb-type domain-containing protein</fullName>
    </recommendedName>
</protein>
<dbReference type="InterPro" id="IPR052833">
    <property type="entry name" value="Telomeric_DNA-bd_trans-reg"/>
</dbReference>
<dbReference type="InterPro" id="IPR013867">
    <property type="entry name" value="Telomere_rpt-bd_fac_dimer_dom"/>
</dbReference>
<name>G8BVU3_TETPH</name>
<dbReference type="GO" id="GO:0006338">
    <property type="term" value="P:chromatin remodeling"/>
    <property type="evidence" value="ECO:0007669"/>
    <property type="project" value="EnsemblFungi"/>
</dbReference>
<dbReference type="PROSITE" id="PS51294">
    <property type="entry name" value="HTH_MYB"/>
    <property type="match status" value="1"/>
</dbReference>
<dbReference type="GO" id="GO:0003691">
    <property type="term" value="F:double-stranded telomeric DNA binding"/>
    <property type="evidence" value="ECO:0007669"/>
    <property type="project" value="TreeGrafter"/>
</dbReference>
<organism evidence="5 6">
    <name type="scientific">Tetrapisispora phaffii (strain ATCC 24235 / CBS 4417 / NBRC 1672 / NRRL Y-8282 / UCD 70-5)</name>
    <name type="common">Yeast</name>
    <name type="synonym">Fabospora phaffii</name>
    <dbReference type="NCBI Taxonomy" id="1071381"/>
    <lineage>
        <taxon>Eukaryota</taxon>
        <taxon>Fungi</taxon>
        <taxon>Dikarya</taxon>
        <taxon>Ascomycota</taxon>
        <taxon>Saccharomycotina</taxon>
        <taxon>Saccharomycetes</taxon>
        <taxon>Saccharomycetales</taxon>
        <taxon>Saccharomycetaceae</taxon>
        <taxon>Tetrapisispora</taxon>
    </lineage>
</organism>
<keyword evidence="2" id="KW-0539">Nucleus</keyword>
<gene>
    <name evidence="5" type="primary">TPHA0G01850</name>
    <name evidence="5" type="ordered locus">TPHA_0G01850</name>
</gene>
<proteinExistence type="predicted"/>
<dbReference type="PANTHER" id="PTHR47807">
    <property type="entry name" value="PROTEIN TBF1"/>
    <property type="match status" value="1"/>
</dbReference>
<dbReference type="GO" id="GO:0010833">
    <property type="term" value="P:telomere maintenance via telomere lengthening"/>
    <property type="evidence" value="ECO:0007669"/>
    <property type="project" value="EnsemblFungi"/>
</dbReference>
<dbReference type="PANTHER" id="PTHR47807:SF1">
    <property type="entry name" value="PROTEIN TBF1"/>
    <property type="match status" value="1"/>
</dbReference>
<dbReference type="Proteomes" id="UP000005666">
    <property type="component" value="Chromosome 7"/>
</dbReference>
<dbReference type="InterPro" id="IPR001005">
    <property type="entry name" value="SANT/Myb"/>
</dbReference>
<dbReference type="KEGG" id="tpf:TPHA_0G01850"/>
<dbReference type="OrthoDB" id="3366990at2759"/>
<dbReference type="GO" id="GO:0001015">
    <property type="term" value="P:snoRNA transcription by RNA polymerase II"/>
    <property type="evidence" value="ECO:0007669"/>
    <property type="project" value="EnsemblFungi"/>
</dbReference>